<dbReference type="Pfam" id="PF14096">
    <property type="entry name" value="DUF4274"/>
    <property type="match status" value="1"/>
</dbReference>
<evidence type="ECO:0000259" key="1">
    <source>
        <dbReference type="Pfam" id="PF14096"/>
    </source>
</evidence>
<reference evidence="3" key="1">
    <citation type="journal article" date="2019" name="Int. J. Syst. Evol. Microbiol.">
        <title>The Global Catalogue of Microorganisms (GCM) 10K type strain sequencing project: providing services to taxonomists for standard genome sequencing and annotation.</title>
        <authorList>
            <consortium name="The Broad Institute Genomics Platform"/>
            <consortium name="The Broad Institute Genome Sequencing Center for Infectious Disease"/>
            <person name="Wu L."/>
            <person name="Ma J."/>
        </authorList>
    </citation>
    <scope>NUCLEOTIDE SEQUENCE [LARGE SCALE GENOMIC DNA]</scope>
    <source>
        <strain evidence="3">JCM 17224</strain>
    </source>
</reference>
<gene>
    <name evidence="2" type="ORF">GCM10022408_00680</name>
</gene>
<sequence>MRLIGVKRTRFIVDNFFEQSFQGKEPGKSQFDKLNSSTELHYLASIYNWDDGTALLEWVVNHSKCDRATALMIFWRSEPDFYTRFNSESEADFEADVFRLVRLIVSNFEANKYKKASLEYNPAKEGYDVDYVDPKEKWSIPNNLKISVKGSQVYSVVDIMNSLKSWLKALQNRRRRQKRRKR</sequence>
<name>A0ABP7R8X5_9BACT</name>
<proteinExistence type="predicted"/>
<keyword evidence="3" id="KW-1185">Reference proteome</keyword>
<organism evidence="2 3">
    <name type="scientific">Hymenobacter fastidiosus</name>
    <dbReference type="NCBI Taxonomy" id="486264"/>
    <lineage>
        <taxon>Bacteria</taxon>
        <taxon>Pseudomonadati</taxon>
        <taxon>Bacteroidota</taxon>
        <taxon>Cytophagia</taxon>
        <taxon>Cytophagales</taxon>
        <taxon>Hymenobacteraceae</taxon>
        <taxon>Hymenobacter</taxon>
    </lineage>
</organism>
<dbReference type="Proteomes" id="UP001500567">
    <property type="component" value="Unassembled WGS sequence"/>
</dbReference>
<evidence type="ECO:0000313" key="2">
    <source>
        <dbReference type="EMBL" id="GAA3994257.1"/>
    </source>
</evidence>
<dbReference type="RefSeq" id="WP_345070198.1">
    <property type="nucleotide sequence ID" value="NZ_BAABDJ010000001.1"/>
</dbReference>
<feature type="domain" description="DUF4274" evidence="1">
    <location>
        <begin position="36"/>
        <end position="105"/>
    </location>
</feature>
<accession>A0ABP7R8X5</accession>
<protein>
    <recommendedName>
        <fullName evidence="1">DUF4274 domain-containing protein</fullName>
    </recommendedName>
</protein>
<dbReference type="EMBL" id="BAABDJ010000001">
    <property type="protein sequence ID" value="GAA3994257.1"/>
    <property type="molecule type" value="Genomic_DNA"/>
</dbReference>
<dbReference type="InterPro" id="IPR025369">
    <property type="entry name" value="DUF4274"/>
</dbReference>
<comment type="caution">
    <text evidence="2">The sequence shown here is derived from an EMBL/GenBank/DDBJ whole genome shotgun (WGS) entry which is preliminary data.</text>
</comment>
<evidence type="ECO:0000313" key="3">
    <source>
        <dbReference type="Proteomes" id="UP001500567"/>
    </source>
</evidence>